<dbReference type="PANTHER" id="PTHR43297:SF7">
    <property type="entry name" value="D,D-DIPEPTIDE TRANSPORT ATP-BINDING PROTEIN DDPD-RELATED"/>
    <property type="match status" value="1"/>
</dbReference>
<comment type="caution">
    <text evidence="9">The sequence shown here is derived from an EMBL/GenBank/DDBJ whole genome shotgun (WGS) entry which is preliminary data.</text>
</comment>
<dbReference type="NCBIfam" id="NF007739">
    <property type="entry name" value="PRK10419.1"/>
    <property type="match status" value="2"/>
</dbReference>
<dbReference type="SMART" id="SM00382">
    <property type="entry name" value="AAA"/>
    <property type="match status" value="2"/>
</dbReference>
<evidence type="ECO:0000256" key="1">
    <source>
        <dbReference type="ARBA" id="ARBA00004417"/>
    </source>
</evidence>
<evidence type="ECO:0000256" key="7">
    <source>
        <dbReference type="ARBA" id="ARBA00023136"/>
    </source>
</evidence>
<comment type="subcellular location">
    <subcellularLocation>
        <location evidence="1">Cell inner membrane</location>
        <topology evidence="1">Peripheral membrane protein</topology>
    </subcellularLocation>
</comment>
<dbReference type="Gene3D" id="3.40.50.300">
    <property type="entry name" value="P-loop containing nucleotide triphosphate hydrolases"/>
    <property type="match status" value="2"/>
</dbReference>
<gene>
    <name evidence="9" type="ORF">RM543_17565</name>
</gene>
<dbReference type="Proteomes" id="UP001265259">
    <property type="component" value="Unassembled WGS sequence"/>
</dbReference>
<evidence type="ECO:0000313" key="9">
    <source>
        <dbReference type="EMBL" id="MDT0684494.1"/>
    </source>
</evidence>
<dbReference type="InterPro" id="IPR027417">
    <property type="entry name" value="P-loop_NTPase"/>
</dbReference>
<dbReference type="EMBL" id="JAVRHL010000005">
    <property type="protein sequence ID" value="MDT0684494.1"/>
    <property type="molecule type" value="Genomic_DNA"/>
</dbReference>
<dbReference type="InterPro" id="IPR017871">
    <property type="entry name" value="ABC_transporter-like_CS"/>
</dbReference>
<dbReference type="InterPro" id="IPR003593">
    <property type="entry name" value="AAA+_ATPase"/>
</dbReference>
<dbReference type="Pfam" id="PF08352">
    <property type="entry name" value="oligo_HPY"/>
    <property type="match status" value="2"/>
</dbReference>
<sequence length="611" mass="66229">MPVLEVRNLSIDIPTGDGELHAVRDVSFSVEAEEMFGIVGESGSGKSVLSQSIMGLLPNTARRGSILFEGRDLVTLPERQMRRLRGDRIAMISQDPLSALHPYFSVGQQICEAILAHRSLTRAEALKEAVDVLGLVGIREPEARVHDYPHQFSGGMRQRVMIAMAVALKPALLIADEPTTALDVTIQAQIIEMIDEMRRELGTAVIMVTHDLALLSSIADNAMVMYAGNRMETGTGAAVLGHPDHPYTQGLLASSPAHDTATGRLSSIPGQPPSLLESPAGCVFAPRCAAVMDRCRAERPPLRHGRGSDYLCWVEGGLSGTQETPAAKSVRPAGLAAAPEPEPVIDVADLRLTYHSGSFFGKAKTTEVLKGVNLTLRRGETLGIVGESGCGKSSLARIIAGLHAPSGGRVSILGRDMAEFGPDDWRSLRQNVQMVFQDPFGSLNPRRRVGAIIGDPFRIHGVCAGEERKARVRDLMDLVGLNPEHYNRFPSEFSGGQRQRIGIARALALQPKIVIFDEPVSALDVSIQAQILNLIQDLQIERDLSYLFISHDLSVVRHVSDRLMVMNAGEVVEEGTTAEIYERPRHPYTRQLLEAAMVGARAPASMQEASA</sequence>
<evidence type="ECO:0000256" key="2">
    <source>
        <dbReference type="ARBA" id="ARBA00005417"/>
    </source>
</evidence>
<proteinExistence type="inferred from homology"/>
<keyword evidence="6 9" id="KW-0067">ATP-binding</keyword>
<dbReference type="NCBIfam" id="NF008453">
    <property type="entry name" value="PRK11308.1"/>
    <property type="match status" value="2"/>
</dbReference>
<dbReference type="CDD" id="cd03257">
    <property type="entry name" value="ABC_NikE_OppD_transporters"/>
    <property type="match status" value="2"/>
</dbReference>
<feature type="domain" description="ABC transporter" evidence="8">
    <location>
        <begin position="4"/>
        <end position="252"/>
    </location>
</feature>
<evidence type="ECO:0000256" key="4">
    <source>
        <dbReference type="ARBA" id="ARBA00022475"/>
    </source>
</evidence>
<keyword evidence="7" id="KW-0472">Membrane</keyword>
<feature type="domain" description="ABC transporter" evidence="8">
    <location>
        <begin position="345"/>
        <end position="593"/>
    </location>
</feature>
<accession>A0ABU3DLV2</accession>
<keyword evidence="10" id="KW-1185">Reference proteome</keyword>
<dbReference type="GO" id="GO:0005524">
    <property type="term" value="F:ATP binding"/>
    <property type="evidence" value="ECO:0007669"/>
    <property type="project" value="UniProtKB-KW"/>
</dbReference>
<dbReference type="PROSITE" id="PS50893">
    <property type="entry name" value="ABC_TRANSPORTER_2"/>
    <property type="match status" value="2"/>
</dbReference>
<dbReference type="InterPro" id="IPR050388">
    <property type="entry name" value="ABC_Ni/Peptide_Import"/>
</dbReference>
<comment type="similarity">
    <text evidence="2">Belongs to the ABC transporter superfamily.</text>
</comment>
<keyword evidence="5" id="KW-0547">Nucleotide-binding</keyword>
<dbReference type="RefSeq" id="WP_311694059.1">
    <property type="nucleotide sequence ID" value="NZ_JAVRHL010000005.1"/>
</dbReference>
<dbReference type="InterPro" id="IPR013563">
    <property type="entry name" value="Oligopep_ABC_C"/>
</dbReference>
<evidence type="ECO:0000256" key="6">
    <source>
        <dbReference type="ARBA" id="ARBA00022840"/>
    </source>
</evidence>
<evidence type="ECO:0000313" key="10">
    <source>
        <dbReference type="Proteomes" id="UP001265259"/>
    </source>
</evidence>
<dbReference type="PROSITE" id="PS00211">
    <property type="entry name" value="ABC_TRANSPORTER_1"/>
    <property type="match status" value="2"/>
</dbReference>
<dbReference type="PANTHER" id="PTHR43297">
    <property type="entry name" value="OLIGOPEPTIDE TRANSPORT ATP-BINDING PROTEIN APPD"/>
    <property type="match status" value="1"/>
</dbReference>
<keyword evidence="3" id="KW-0813">Transport</keyword>
<dbReference type="Pfam" id="PF00005">
    <property type="entry name" value="ABC_tran"/>
    <property type="match status" value="2"/>
</dbReference>
<evidence type="ECO:0000256" key="3">
    <source>
        <dbReference type="ARBA" id="ARBA00022448"/>
    </source>
</evidence>
<dbReference type="SUPFAM" id="SSF52540">
    <property type="entry name" value="P-loop containing nucleoside triphosphate hydrolases"/>
    <property type="match status" value="2"/>
</dbReference>
<keyword evidence="4" id="KW-1003">Cell membrane</keyword>
<name>A0ABU3DLV2_9RHOB</name>
<evidence type="ECO:0000256" key="5">
    <source>
        <dbReference type="ARBA" id="ARBA00022741"/>
    </source>
</evidence>
<evidence type="ECO:0000259" key="8">
    <source>
        <dbReference type="PROSITE" id="PS50893"/>
    </source>
</evidence>
<dbReference type="InterPro" id="IPR003439">
    <property type="entry name" value="ABC_transporter-like_ATP-bd"/>
</dbReference>
<protein>
    <submittedName>
        <fullName evidence="9">ABC transporter ATP-binding protein</fullName>
    </submittedName>
</protein>
<reference evidence="9 10" key="1">
    <citation type="submission" date="2023-09" db="EMBL/GenBank/DDBJ databases">
        <authorList>
            <person name="Rey-Velasco X."/>
        </authorList>
    </citation>
    <scope>NUCLEOTIDE SEQUENCE [LARGE SCALE GENOMIC DNA]</scope>
    <source>
        <strain evidence="9 10">F158</strain>
    </source>
</reference>
<organism evidence="9 10">
    <name type="scientific">Tropicimonas omnivorans</name>
    <dbReference type="NCBI Taxonomy" id="3075590"/>
    <lineage>
        <taxon>Bacteria</taxon>
        <taxon>Pseudomonadati</taxon>
        <taxon>Pseudomonadota</taxon>
        <taxon>Alphaproteobacteria</taxon>
        <taxon>Rhodobacterales</taxon>
        <taxon>Roseobacteraceae</taxon>
        <taxon>Tropicimonas</taxon>
    </lineage>
</organism>
<dbReference type="NCBIfam" id="TIGR01727">
    <property type="entry name" value="oligo_HPY"/>
    <property type="match status" value="1"/>
</dbReference>